<evidence type="ECO:0000313" key="3">
    <source>
        <dbReference type="Proteomes" id="UP001339962"/>
    </source>
</evidence>
<keyword evidence="1" id="KW-1133">Transmembrane helix</keyword>
<evidence type="ECO:0000256" key="1">
    <source>
        <dbReference type="SAM" id="Phobius"/>
    </source>
</evidence>
<name>A0ABD5IVY2_9BACL</name>
<dbReference type="RefSeq" id="WP_080861017.1">
    <property type="nucleotide sequence ID" value="NZ_JACIDF010000025.1"/>
</dbReference>
<dbReference type="Proteomes" id="UP001339962">
    <property type="component" value="Unassembled WGS sequence"/>
</dbReference>
<protein>
    <recommendedName>
        <fullName evidence="4">Immunity protein 17</fullName>
    </recommendedName>
</protein>
<evidence type="ECO:0000313" key="2">
    <source>
        <dbReference type="EMBL" id="MED5052157.1"/>
    </source>
</evidence>
<dbReference type="AlphaFoldDB" id="A0ABD5IVY2"/>
<evidence type="ECO:0008006" key="4">
    <source>
        <dbReference type="Google" id="ProtNLM"/>
    </source>
</evidence>
<keyword evidence="1" id="KW-0472">Membrane</keyword>
<sequence>METKYIKDTPMLLLFGMLYIIIFGLWLIKRANSYKASQKSKYYLFLDNPSLIAGVVIGIVLLFIAFFL</sequence>
<feature type="transmembrane region" description="Helical" evidence="1">
    <location>
        <begin position="49"/>
        <end position="67"/>
    </location>
</feature>
<comment type="caution">
    <text evidence="2">The sequence shown here is derived from an EMBL/GenBank/DDBJ whole genome shotgun (WGS) entry which is preliminary data.</text>
</comment>
<keyword evidence="1" id="KW-0812">Transmembrane</keyword>
<gene>
    <name evidence="2" type="ORF">P9850_09855</name>
</gene>
<dbReference type="EMBL" id="JARTLI010000014">
    <property type="protein sequence ID" value="MED5052157.1"/>
    <property type="molecule type" value="Genomic_DNA"/>
</dbReference>
<proteinExistence type="predicted"/>
<feature type="transmembrane region" description="Helical" evidence="1">
    <location>
        <begin position="12"/>
        <end position="28"/>
    </location>
</feature>
<organism evidence="2 3">
    <name type="scientific">Anoxybacteroides rupiense</name>
    <dbReference type="NCBI Taxonomy" id="311460"/>
    <lineage>
        <taxon>Bacteria</taxon>
        <taxon>Bacillati</taxon>
        <taxon>Bacillota</taxon>
        <taxon>Bacilli</taxon>
        <taxon>Bacillales</taxon>
        <taxon>Anoxybacillaceae</taxon>
        <taxon>Anoxybacteroides</taxon>
    </lineage>
</organism>
<reference evidence="2 3" key="1">
    <citation type="submission" date="2023-03" db="EMBL/GenBank/DDBJ databases">
        <title>Bacillus Genome Sequencing.</title>
        <authorList>
            <person name="Dunlap C."/>
        </authorList>
    </citation>
    <scope>NUCLEOTIDE SEQUENCE [LARGE SCALE GENOMIC DNA]</scope>
    <source>
        <strain evidence="2 3">NRS-38</strain>
    </source>
</reference>
<accession>A0ABD5IVY2</accession>